<comment type="caution">
    <text evidence="7">The sequence shown here is derived from an EMBL/GenBank/DDBJ whole genome shotgun (WGS) entry which is preliminary data.</text>
</comment>
<evidence type="ECO:0000256" key="3">
    <source>
        <dbReference type="ARBA" id="ARBA00022729"/>
    </source>
</evidence>
<evidence type="ECO:0000256" key="4">
    <source>
        <dbReference type="ARBA" id="ARBA00022989"/>
    </source>
</evidence>
<accession>A0A8J6AHY9</accession>
<proteinExistence type="predicted"/>
<dbReference type="GO" id="GO:0005789">
    <property type="term" value="C:endoplasmic reticulum membrane"/>
    <property type="evidence" value="ECO:0007669"/>
    <property type="project" value="TreeGrafter"/>
</dbReference>
<dbReference type="GO" id="GO:0000139">
    <property type="term" value="C:Golgi membrane"/>
    <property type="evidence" value="ECO:0007669"/>
    <property type="project" value="TreeGrafter"/>
</dbReference>
<keyword evidence="5" id="KW-0472">Membrane</keyword>
<dbReference type="InterPro" id="IPR013320">
    <property type="entry name" value="ConA-like_dom_sf"/>
</dbReference>
<keyword evidence="3" id="KW-0732">Signal</keyword>
<keyword evidence="2" id="KW-0812">Transmembrane</keyword>
<evidence type="ECO:0000313" key="7">
    <source>
        <dbReference type="EMBL" id="KAG8522044.1"/>
    </source>
</evidence>
<dbReference type="Gene3D" id="2.60.120.200">
    <property type="match status" value="1"/>
</dbReference>
<dbReference type="PANTHER" id="PTHR12223">
    <property type="entry name" value="VESICULAR MANNOSE-BINDING LECTIN"/>
    <property type="match status" value="1"/>
</dbReference>
<dbReference type="Proteomes" id="UP000700334">
    <property type="component" value="Unassembled WGS sequence"/>
</dbReference>
<dbReference type="InterPro" id="IPR005052">
    <property type="entry name" value="Lectin_leg"/>
</dbReference>
<dbReference type="OrthoDB" id="270293at2759"/>
<dbReference type="GO" id="GO:0030134">
    <property type="term" value="C:COPII-coated ER to Golgi transport vesicle"/>
    <property type="evidence" value="ECO:0007669"/>
    <property type="project" value="TreeGrafter"/>
</dbReference>
<sequence>MEIPWQSILQKISCSQWVFPCIPALVNNGSWAVIMSRTGYRAGERYSNCDNPHYDSFLVIDYVKMHLMTMVDVKGKHEWRDHTEVPGVHQPWDYYFGASPITGHLLDNHNLISFKLFG</sequence>
<comment type="subcellular location">
    <subcellularLocation>
        <location evidence="1">Membrane</location>
        <topology evidence="1">Single-pass type I membrane protein</topology>
    </subcellularLocation>
</comment>
<dbReference type="AlphaFoldDB" id="A0A8J6AHY9"/>
<organism evidence="7 8">
    <name type="scientific">Galemys pyrenaicus</name>
    <name type="common">Iberian desman</name>
    <name type="synonym">Pyrenean desman</name>
    <dbReference type="NCBI Taxonomy" id="202257"/>
    <lineage>
        <taxon>Eukaryota</taxon>
        <taxon>Metazoa</taxon>
        <taxon>Chordata</taxon>
        <taxon>Craniata</taxon>
        <taxon>Vertebrata</taxon>
        <taxon>Euteleostomi</taxon>
        <taxon>Mammalia</taxon>
        <taxon>Eutheria</taxon>
        <taxon>Laurasiatheria</taxon>
        <taxon>Eulipotyphla</taxon>
        <taxon>Talpidae</taxon>
        <taxon>Galemys</taxon>
    </lineage>
</organism>
<name>A0A8J6AHY9_GALPY</name>
<dbReference type="Pfam" id="PF03388">
    <property type="entry name" value="Lectin_leg-like"/>
    <property type="match status" value="1"/>
</dbReference>
<dbReference type="InterPro" id="IPR051136">
    <property type="entry name" value="Intracellular_Lectin-GPT"/>
</dbReference>
<evidence type="ECO:0000259" key="6">
    <source>
        <dbReference type="Pfam" id="PF03388"/>
    </source>
</evidence>
<dbReference type="EMBL" id="JAGFMF010011453">
    <property type="protein sequence ID" value="KAG8522044.1"/>
    <property type="molecule type" value="Genomic_DNA"/>
</dbReference>
<feature type="domain" description="L-type lectin-like" evidence="6">
    <location>
        <begin position="16"/>
        <end position="117"/>
    </location>
</feature>
<dbReference type="GO" id="GO:0005537">
    <property type="term" value="F:D-mannose binding"/>
    <property type="evidence" value="ECO:0007669"/>
    <property type="project" value="TreeGrafter"/>
</dbReference>
<dbReference type="PANTHER" id="PTHR12223:SF20">
    <property type="entry name" value="VIP36-LIKE PROTEIN"/>
    <property type="match status" value="1"/>
</dbReference>
<keyword evidence="4" id="KW-1133">Transmembrane helix</keyword>
<reference evidence="7" key="1">
    <citation type="journal article" date="2021" name="Evol. Appl.">
        <title>The genome of the Pyrenean desman and the effects of bottlenecks and inbreeding on the genomic landscape of an endangered species.</title>
        <authorList>
            <person name="Escoda L."/>
            <person name="Castresana J."/>
        </authorList>
    </citation>
    <scope>NUCLEOTIDE SEQUENCE</scope>
    <source>
        <strain evidence="7">IBE-C5619</strain>
    </source>
</reference>
<dbReference type="GO" id="GO:0006888">
    <property type="term" value="P:endoplasmic reticulum to Golgi vesicle-mediated transport"/>
    <property type="evidence" value="ECO:0007669"/>
    <property type="project" value="TreeGrafter"/>
</dbReference>
<evidence type="ECO:0000256" key="5">
    <source>
        <dbReference type="ARBA" id="ARBA00023136"/>
    </source>
</evidence>
<dbReference type="GO" id="GO:0005793">
    <property type="term" value="C:endoplasmic reticulum-Golgi intermediate compartment"/>
    <property type="evidence" value="ECO:0007669"/>
    <property type="project" value="TreeGrafter"/>
</dbReference>
<keyword evidence="8" id="KW-1185">Reference proteome</keyword>
<evidence type="ECO:0000256" key="2">
    <source>
        <dbReference type="ARBA" id="ARBA00022692"/>
    </source>
</evidence>
<dbReference type="SUPFAM" id="SSF49899">
    <property type="entry name" value="Concanavalin A-like lectins/glucanases"/>
    <property type="match status" value="1"/>
</dbReference>
<gene>
    <name evidence="7" type="ORF">J0S82_015227</name>
</gene>
<evidence type="ECO:0000256" key="1">
    <source>
        <dbReference type="ARBA" id="ARBA00004479"/>
    </source>
</evidence>
<evidence type="ECO:0000313" key="8">
    <source>
        <dbReference type="Proteomes" id="UP000700334"/>
    </source>
</evidence>
<protein>
    <submittedName>
        <fullName evidence="7">VIP36-like protein</fullName>
    </submittedName>
</protein>